<keyword evidence="2" id="KW-1185">Reference proteome</keyword>
<gene>
    <name evidence="1" type="ORF">Rhe02_18350</name>
</gene>
<comment type="caution">
    <text evidence="1">The sequence shown here is derived from an EMBL/GenBank/DDBJ whole genome shotgun (WGS) entry which is preliminary data.</text>
</comment>
<dbReference type="EMBL" id="BONY01000009">
    <property type="protein sequence ID" value="GIH03768.1"/>
    <property type="molecule type" value="Genomic_DNA"/>
</dbReference>
<reference evidence="1" key="1">
    <citation type="submission" date="2021-01" db="EMBL/GenBank/DDBJ databases">
        <title>Whole genome shotgun sequence of Rhizocola hellebori NBRC 109834.</title>
        <authorList>
            <person name="Komaki H."/>
            <person name="Tamura T."/>
        </authorList>
    </citation>
    <scope>NUCLEOTIDE SEQUENCE</scope>
    <source>
        <strain evidence="1">NBRC 109834</strain>
    </source>
</reference>
<dbReference type="Proteomes" id="UP000612899">
    <property type="component" value="Unassembled WGS sequence"/>
</dbReference>
<dbReference type="Gene3D" id="3.60.10.10">
    <property type="entry name" value="Endonuclease/exonuclease/phosphatase"/>
    <property type="match status" value="1"/>
</dbReference>
<organism evidence="1 2">
    <name type="scientific">Rhizocola hellebori</name>
    <dbReference type="NCBI Taxonomy" id="1392758"/>
    <lineage>
        <taxon>Bacteria</taxon>
        <taxon>Bacillati</taxon>
        <taxon>Actinomycetota</taxon>
        <taxon>Actinomycetes</taxon>
        <taxon>Micromonosporales</taxon>
        <taxon>Micromonosporaceae</taxon>
        <taxon>Rhizocola</taxon>
    </lineage>
</organism>
<proteinExistence type="predicted"/>
<evidence type="ECO:0000313" key="1">
    <source>
        <dbReference type="EMBL" id="GIH03768.1"/>
    </source>
</evidence>
<dbReference type="InterPro" id="IPR036691">
    <property type="entry name" value="Endo/exonu/phosph_ase_sf"/>
</dbReference>
<name>A0A8J3Q4G9_9ACTN</name>
<evidence type="ECO:0000313" key="2">
    <source>
        <dbReference type="Proteomes" id="UP000612899"/>
    </source>
</evidence>
<protein>
    <submittedName>
        <fullName evidence="1">Uncharacterized protein</fullName>
    </submittedName>
</protein>
<accession>A0A8J3Q4G9</accession>
<sequence>MGGTTLPFMADITVSNLWDLQADPGQLEADAITWQGRVTDLQTAQDLIDAAADRVVDGEYWTGSTADAFTVHREKLTADLGAAAALAGEVVTALNTCADVLRYNQGLLTQERCRLEGIAVTRSGGQWTFHPADEAQETLVHNVITAANEIRRRVDEQLTPPKTVLADALPTLQDQRDRWTARTLRMLNFNIQEGGEGNKAAPWDRGDHGYQGRMDELAQRIVDGDVDVATLQEIFRVDAEQLEEELNALAGDGERWEVHFGQASEKWRGSGYIPGKEDFGNVVVVRTHDGLQTTGEQNTVIGDGDGGRAAIEVNMELG</sequence>
<dbReference type="AlphaFoldDB" id="A0A8J3Q4G9"/>